<dbReference type="EMBL" id="CP157961">
    <property type="protein sequence ID" value="XBT95480.1"/>
    <property type="molecule type" value="Genomic_DNA"/>
</dbReference>
<dbReference type="RefSeq" id="WP_174173023.1">
    <property type="nucleotide sequence ID" value="NZ_CP157961.1"/>
</dbReference>
<keyword evidence="1" id="KW-0614">Plasmid</keyword>
<proteinExistence type="predicted"/>
<organism evidence="1">
    <name type="scientific">Rhizobium sp. ZPR3</name>
    <dbReference type="NCBI Taxonomy" id="3158967"/>
    <lineage>
        <taxon>Bacteria</taxon>
        <taxon>Pseudomonadati</taxon>
        <taxon>Pseudomonadota</taxon>
        <taxon>Alphaproteobacteria</taxon>
        <taxon>Hyphomicrobiales</taxon>
        <taxon>Rhizobiaceae</taxon>
        <taxon>Rhizobium/Agrobacterium group</taxon>
        <taxon>Rhizobium</taxon>
    </lineage>
</organism>
<evidence type="ECO:0000313" key="1">
    <source>
        <dbReference type="EMBL" id="XBT95480.1"/>
    </source>
</evidence>
<dbReference type="AlphaFoldDB" id="A0AAU7RZ76"/>
<geneLocation type="plasmid" evidence="1">
    <name>unnamed1</name>
</geneLocation>
<gene>
    <name evidence="1" type="ORF">ABM479_26455</name>
</gene>
<protein>
    <submittedName>
        <fullName evidence="1">Uncharacterized protein</fullName>
    </submittedName>
</protein>
<accession>A0AAU7RZ76</accession>
<name>A0AAU7RZ76_9HYPH</name>
<reference evidence="1" key="1">
    <citation type="submission" date="2024-06" db="EMBL/GenBank/DDBJ databases">
        <authorList>
            <person name="Li T."/>
            <person name="Gao R."/>
        </authorList>
    </citation>
    <scope>NUCLEOTIDE SEQUENCE</scope>
    <source>
        <strain evidence="1">ZPR3</strain>
        <plasmid evidence="1">unnamed1</plasmid>
    </source>
</reference>
<sequence>MKLVPNLKLATPGEGVTDFASGQGEDIAAEPELYLKLPARISQFGVFLAFIIRQRLHVADHGVEAGQEDQGACRMMQIVQHRVMMPEQKAAQIVNGYGDGCHDGGQEKRRVSLKEMDHHAHLICVPIDSIRIGEELRQRHCAAAPSQGEPRQVHFV</sequence>